<sequence>MPPSNRAVRAAVAGSAAAMSAGSAAATVGLEAAVSTPEGSVAASRDRLRSVPRELAPWALVQQDSKAAALQAVSTTAVSTVASTMDEGSLSAASGVPAISTTTTIRTTSLTIPTMTMAGATSCVAACTPGTAGVFSRFRSAGDSADVDPQNASASGQLMLRIAQGAENRAASVYSAPRPLS</sequence>
<dbReference type="EMBL" id="MLJW01006481">
    <property type="protein sequence ID" value="OIQ66609.1"/>
    <property type="molecule type" value="Genomic_DNA"/>
</dbReference>
<name>A0A1J5P4X4_9ZZZZ</name>
<comment type="caution">
    <text evidence="1">The sequence shown here is derived from an EMBL/GenBank/DDBJ whole genome shotgun (WGS) entry which is preliminary data.</text>
</comment>
<protein>
    <submittedName>
        <fullName evidence="1">Uncharacterized protein</fullName>
    </submittedName>
</protein>
<organism evidence="1">
    <name type="scientific">mine drainage metagenome</name>
    <dbReference type="NCBI Taxonomy" id="410659"/>
    <lineage>
        <taxon>unclassified sequences</taxon>
        <taxon>metagenomes</taxon>
        <taxon>ecological metagenomes</taxon>
    </lineage>
</organism>
<dbReference type="AlphaFoldDB" id="A0A1J5P4X4"/>
<evidence type="ECO:0000313" key="1">
    <source>
        <dbReference type="EMBL" id="OIQ66609.1"/>
    </source>
</evidence>
<proteinExistence type="predicted"/>
<accession>A0A1J5P4X4</accession>
<gene>
    <name evidence="1" type="ORF">GALL_518180</name>
</gene>
<reference evidence="1" key="1">
    <citation type="submission" date="2016-10" db="EMBL/GenBank/DDBJ databases">
        <title>Sequence of Gallionella enrichment culture.</title>
        <authorList>
            <person name="Poehlein A."/>
            <person name="Muehling M."/>
            <person name="Daniel R."/>
        </authorList>
    </citation>
    <scope>NUCLEOTIDE SEQUENCE</scope>
</reference>